<proteinExistence type="predicted"/>
<keyword evidence="1" id="KW-0067">ATP-binding</keyword>
<keyword evidence="1" id="KW-0347">Helicase</keyword>
<dbReference type="InterPro" id="IPR027417">
    <property type="entry name" value="P-loop_NTPase"/>
</dbReference>
<name>A0A8S5RPT4_9VIRU</name>
<reference evidence="1" key="1">
    <citation type="journal article" date="2021" name="Proc. Natl. Acad. Sci. U.S.A.">
        <title>A Catalog of Tens of Thousands of Viruses from Human Metagenomes Reveals Hidden Associations with Chronic Diseases.</title>
        <authorList>
            <person name="Tisza M.J."/>
            <person name="Buck C.B."/>
        </authorList>
    </citation>
    <scope>NUCLEOTIDE SEQUENCE</scope>
    <source>
        <strain evidence="1">Ctrcb4</strain>
    </source>
</reference>
<sequence>MDDDIANLSNELIKIVDYIKKNNVQGALEHYDYILRSDLSDTFSNIYQLDLKNILPTLLPSFGSRSFYDYLGEVLNIKSQINTNPIYELIEAASNVAELDNQEVTKLIREEQFNFINSKKVEDFIIRDKHSLDKLKETVKLIDAISAILDASVDGGFNSKINEFRESLEKELLPIISVQGQINIVSDLARVKNQLITLIDISERNQSQKLREQRDIAINMKSKFISLLTDDTSILKDRFIKIFGIDLKQLSSDIEIPSSGEDIDFSQLEQASIALETRIFEAVKNLNLSADEIADKIVSLFDSNELVKSAPTTLSKNPSTEITVYDQMVYIATILSTPSQNFYKKLKEIISSSEFKNAPIFSQEYAVRVAYSQILNKDVFNSIIIKLKDIFQDNPDTYIKTKSPLFNFTVVFGGAGVGKTKGVAFLLKKMFEDANYITSAPTRKQTDRLTDSVESDGNSFTKNELVEKILGRQIKDSDISYIKDSNNNNVSITSNINIEVLKTNLFGDSKNKILFIDEIS</sequence>
<dbReference type="GO" id="GO:0004386">
    <property type="term" value="F:helicase activity"/>
    <property type="evidence" value="ECO:0007669"/>
    <property type="project" value="UniProtKB-KW"/>
</dbReference>
<dbReference type="EMBL" id="BK059132">
    <property type="protein sequence ID" value="DAE33162.1"/>
    <property type="molecule type" value="Genomic_DNA"/>
</dbReference>
<protein>
    <submittedName>
        <fullName evidence="1">Helicase</fullName>
    </submittedName>
</protein>
<organism evidence="1">
    <name type="scientific">virus sp. ctrcb4</name>
    <dbReference type="NCBI Taxonomy" id="2825824"/>
    <lineage>
        <taxon>Viruses</taxon>
    </lineage>
</organism>
<dbReference type="Gene3D" id="3.40.50.300">
    <property type="entry name" value="P-loop containing nucleotide triphosphate hydrolases"/>
    <property type="match status" value="1"/>
</dbReference>
<keyword evidence="1" id="KW-0547">Nucleotide-binding</keyword>
<accession>A0A8S5RPT4</accession>
<evidence type="ECO:0000313" key="1">
    <source>
        <dbReference type="EMBL" id="DAE33162.1"/>
    </source>
</evidence>
<keyword evidence="1" id="KW-0378">Hydrolase</keyword>